<dbReference type="FunFam" id="3.40.50.300:FF:000071">
    <property type="entry name" value="Cytoplasmic dynein heavy chain 1"/>
    <property type="match status" value="1"/>
</dbReference>
<dbReference type="Gene3D" id="1.10.8.1220">
    <property type="match status" value="1"/>
</dbReference>
<keyword evidence="11 15" id="KW-0175">Coiled coil</keyword>
<feature type="domain" description="AAA+ ATPase" evidence="16">
    <location>
        <begin position="2488"/>
        <end position="2643"/>
    </location>
</feature>
<dbReference type="Pfam" id="PF18198">
    <property type="entry name" value="AAA_lid_11"/>
    <property type="match status" value="1"/>
</dbReference>
<dbReference type="Gene3D" id="6.10.140.1060">
    <property type="match status" value="1"/>
</dbReference>
<dbReference type="InterPro" id="IPR043157">
    <property type="entry name" value="Dynein_AAA1S"/>
</dbReference>
<dbReference type="Gene3D" id="1.20.140.100">
    <property type="entry name" value="Dynein heavy chain, N-terminal domain 2"/>
    <property type="match status" value="1"/>
</dbReference>
<dbReference type="EMBL" id="KV454407">
    <property type="protein sequence ID" value="ODQ67358.1"/>
    <property type="molecule type" value="Genomic_DNA"/>
</dbReference>
<dbReference type="Gene3D" id="1.10.8.720">
    <property type="entry name" value="Region D6 of dynein motor"/>
    <property type="match status" value="1"/>
</dbReference>
<feature type="domain" description="AAA+ ATPase" evidence="16">
    <location>
        <begin position="2830"/>
        <end position="2996"/>
    </location>
</feature>
<dbReference type="Pfam" id="PF03028">
    <property type="entry name" value="Dynein_heavy"/>
    <property type="match status" value="1"/>
</dbReference>
<evidence type="ECO:0000256" key="3">
    <source>
        <dbReference type="ARBA" id="ARBA00011655"/>
    </source>
</evidence>
<evidence type="ECO:0000256" key="4">
    <source>
        <dbReference type="ARBA" id="ARBA00022197"/>
    </source>
</evidence>
<feature type="domain" description="AAA+ ATPase" evidence="16">
    <location>
        <begin position="1827"/>
        <end position="1968"/>
    </location>
</feature>
<dbReference type="InterPro" id="IPR024317">
    <property type="entry name" value="Dynein_heavy_chain_D4_dom"/>
</dbReference>
<reference evidence="17 18" key="1">
    <citation type="journal article" date="2016" name="Proc. Natl. Acad. Sci. U.S.A.">
        <title>Comparative genomics of biotechnologically important yeasts.</title>
        <authorList>
            <person name="Riley R."/>
            <person name="Haridas S."/>
            <person name="Wolfe K.H."/>
            <person name="Lopes M.R."/>
            <person name="Hittinger C.T."/>
            <person name="Goeker M."/>
            <person name="Salamov A.A."/>
            <person name="Wisecaver J.H."/>
            <person name="Long T.M."/>
            <person name="Calvey C.H."/>
            <person name="Aerts A.L."/>
            <person name="Barry K.W."/>
            <person name="Choi C."/>
            <person name="Clum A."/>
            <person name="Coughlan A.Y."/>
            <person name="Deshpande S."/>
            <person name="Douglass A.P."/>
            <person name="Hanson S.J."/>
            <person name="Klenk H.-P."/>
            <person name="LaButti K.M."/>
            <person name="Lapidus A."/>
            <person name="Lindquist E.A."/>
            <person name="Lipzen A.M."/>
            <person name="Meier-Kolthoff J.P."/>
            <person name="Ohm R.A."/>
            <person name="Otillar R.P."/>
            <person name="Pangilinan J.L."/>
            <person name="Peng Y."/>
            <person name="Rokas A."/>
            <person name="Rosa C.A."/>
            <person name="Scheuner C."/>
            <person name="Sibirny A.A."/>
            <person name="Slot J.C."/>
            <person name="Stielow J.B."/>
            <person name="Sun H."/>
            <person name="Kurtzman C.P."/>
            <person name="Blackwell M."/>
            <person name="Grigoriev I.V."/>
            <person name="Jeffries T.W."/>
        </authorList>
    </citation>
    <scope>NUCLEOTIDE SEQUENCE [LARGE SCALE GENOMIC DNA]</scope>
    <source>
        <strain evidence="17 18">DSM 6958</strain>
    </source>
</reference>
<evidence type="ECO:0000256" key="7">
    <source>
        <dbReference type="ARBA" id="ARBA00022737"/>
    </source>
</evidence>
<keyword evidence="7" id="KW-0677">Repeat</keyword>
<name>A0A1E3PPY0_9ASCO</name>
<dbReference type="Pfam" id="PF08393">
    <property type="entry name" value="DHC_N2"/>
    <property type="match status" value="1"/>
</dbReference>
<keyword evidence="13" id="KW-0206">Cytoskeleton</keyword>
<dbReference type="FunFam" id="1.10.8.720:FF:000003">
    <property type="entry name" value="Cytoplasmic dynein heavy chain 2"/>
    <property type="match status" value="1"/>
</dbReference>
<sequence length="4221" mass="483934">MIDCAPHIFLSYSIDTVLQPRPTTIATLQIIKGQSPLLSTVPITSQLQVITLPAQTRGEQNSAGTNDNVKGPFDALHSVIHLGVKPFFEAFSKVSLAQQGQISSMADGLNLPGTLGNDNNKNIMGARRKIADLENSFLNLKQNNEIPPLYLTFHPVVENAMAKAHELNVQPSISLIPENLLQDTTTLNSVHSIVNGWVKSIQNITKVSRDPSNGSASQEINFWLSKESTLKSIDEQLGGEGVSLTLEILSNAKRFHATVSFLSDTGLKNAMVIVQSYNQFIKDFPLDCLISASNLAKLKEGIVKIFNHINKKLRITTYPVERCLPLVESISDDLNNKVKGLLENMSLMYIDFDEFKKIMIRIREIFSVWEEQVKEFVHVCREVTRKRSEKYIKISVNSRHSKIKERLAYIYEFRSRHEQLHKTIIKVLARTSYNNPISFINSSTIPKISNEANPVDDLRQAYDFLRSIDILDTSPEGIASWTNAERFYSERTSNVEQTIIIMLREKLASAKTSNEMFRVFSKFNALFIRPAIRGAVQEYQTILIENVKNDIIALQRTFRQQFGNTEAYEMSKLRDIPPISGAIIWIKRIEKQLDIYLTRVEDVFGAGWELYADGQKLQMEIQSFKKKLDTKPIFEAWLSTVSKKSVCFEGFLFRFNRYNRTASTGKGSVQVYDISVNFDPNAITIFKEVRNLSWLNYQVPFAINSLSITAKTIYPYAVSLIDTLQTLEQTQSAIADLSIWSSALLSVYQNSVLNHLAEGIHLKWEVFSLSSNPKSLLSVGNEDQHFTFVHRSQEKVLTLQKKAGKLLELDMKFLELIEDLKVCSYSLDSFSVIIADLQKIVEGLVSEEFSNIIPFCEQLNKRIEEVLTIRAKEMLSEWRAYTENPVEALELSFELPIQTHEIILKNQTIQLSTPLALSEVNYYRSLQRVITSISLVPLINPFKFNIGFTLTQDNQFTKATFSYILRNLKDDYTETVYLIDSHIEKAEKYLDKWYRFQSLWDLKVDFVRQSLGIDLNKWLLVLNEISRARSLFDITESSKLISIINIDFRQVQSRINTKYDIWQHDIISLFSELLSTRMKETCSEISHMRSELELQVLDAISTLKAVKIVTAVEKCRASLIEWDSEISLFIQGEKFLSRQRFQFPSDWLFIDQIENEMAALKEIFLKRNTSIEEQTDVLRSRIEAEIYRMSESVKKVKSTWSEEKPLSGLLRPKDVAATLSLFESQVSQLVTENELLLKASKIIAIKFVGFPCLKSLMEEIEDLKSVWASLDSIWHSLDDLRDTPWLTVVIRKIRQSLDKLISMSKNMPTRIRQYTAFEFVLNVLKQLLVAMPIISSLKSEALHERHWNRLIKIIGTSRREFSNSMTLGDVWDLELNKNEGIIKEIVAQANGELVLEEYLKEVRYTWNSYSLELVNYQNKCRLIKGWDLIFQTCSEHLNSLAAMHHSPYFKVFDEDILAWEDKLTRVHVLFDSWIDVQRQWVYLEGVFDSNTDIKHILPVESTRFQNINSELFVILRKVYKSPLILDVVNIPDIQRSIERLLDLLGKIQKALGNYLEKIRQTFARFYFVGDEDLLEIIGNLNNIQVVERHLRKMFSGIAGFIYDAENTSVVGIKSKDNEVVNFNTPLMLNHSQKVANWLIDLDEQVKLTLSDSLPVAIMSYTEILSDGKISQDNLLSWVKRNPAQINDLSTQIYWTKSIEDAFESNGSLLQVENKVIAVLEHLANIVLKEEISLNRRKCESLITSLVHQREILASLKLNCTNGSASFSWTSQMRFYYNYDAKPLDRLVIKQANATFKYGFEYLGVQDKLIITPLVDKCFLTMTQALNQGLGGSPFGPAGTGKTESIKALGQQLGKFVLVFCCDESFNFQALGRILLGLCQVGAWGCFDEFNRLDENMLSAVSSLIEKIELALKTQRGEQRSKIELMGKTIDLNLSTGIFVTMNPGYAGRSSLPGNLKKLFRSFAMTKPDKELIAEVILYSQGFINARLISNKLVPYFDLLSRELSDQVHYDFGLRALKSVLLSCGRLKRRRLQQIRNTGDEDTCIRYEYEIVIQSLRETIWPKLIEEDSIKFIHFEGQCFEGIEYQSANQEKLFNSIKIISQKQGFTPSKPWVRKIMQLSQISEIHHGIMLVGSSGSGKSSVLETLLSSLDLIEEIKNIRYVIDAKVMSKESLYGTLDSTTGEWIDGLFTGILRKVSENLRGESLNRHWFIFDGDVDPEWVENLNSVLDDNKILTLPNGERLPLPSNSRLVFEVENLNFATPATVSRCGMIWFESTVVTSDMYISFYLNDFAKIHFDELEDNLIMGTGLDIKVQDLLSEFISVIREVLKPELISQVASRAEKMNHIMGFSNPRAIKTFFTLLGSSCFKLFSNISKTDFPLDKIQRRAFLFKSLILALIWAYGGDCIPSERHKFGQFINEISTFSLISLPDITRSLIDYEVSLSSCEWVLYNDRVQTVELDTHAIIDTDIIIPTVDTVRHEDLIYSLLNQHKSFILCGPPGSGKTMMLFGALRKAPNIDVVGLNFSSNTTPELLIKTLEQYCEYKKNLQGITLSPPQIGRWLVLFCDEINLPDMDTYGTQRVISFMRQLIEKSGFWRTSDKQWVTISRVQFAGACNPPTDTGRSELSNRFLRHVSTIMVDYPEKESLQQIYETFMVAVLKTVPSLRNFAKQMTEAMVDFYTETCKKFNTVMQPHYVYSPRELTRWCRGIYESIVQLDTLGYEDLIRIWAHEAYRLFNDRLVYADEKKWSEDMLSNIAQCHFMNADLSIALSKPILYSNWLTKNYLPIEKDVLRSFIDARMRVFCEEELDTPLVLFDEVLDHVLRIDRVMRQPQGHMILIGVSGYGKTTLSRFVAWINGLKVFQLKIHGKYSSEDFDNDLRKILRLAGCEGEKICFILGEDNIISPVFLERMNTLLANAEIPGLFEGDDYASLMNACKEGAQRNDLILDTDDELYKWFTQQVVKNLHVIFTMNPPGEDFSTTVATSPALFNRCVINWMGDWSEKSLYQVGKELTKNLDLDISSYNAPNPDNIIEGLGNLDTYRDSINCVMVRMHTTLQNIHFQSGARKNPTTPGDFLDFVKHFRRSYKRKREELDDQQRHLNSGLDKLRETFLKVKELKTDLANKKIQLLAKNEEANKTLKDMISGQNEAERKREVSLQIQESLEVQETRICERQEIVKRDLKEAEPAVIDAQRSVSNIKKQHLTEVRSMINPPEAVKLTLEAVCTLLGYKVTQWREITTVIRRDDFISSIVNFSTESRMTSTLRTTMEARFLSHPSFNFESVNRASKACGPLAQWVLAQVFYSTILEKVGPLRNAVIELEEAATTTRAQAQAITDMISELEVKITCYKDDYALQISESQEIKHEIEMVETRVIRSMKLIENLATEKERWSNSIREFETRMDSLSGDCLLSSAFMAYSGCYDQYDRKLLSEAWGNHLLNFGIKFRIMTSVVEHLSNTRQRLEWHSNGLPVDDLCIENAIILKEFNRYPFIVDPTSRVSDYLVNEYSGKHFVITSFLDDSFLKHLESALRFGNPILIQDSEYFDPIINQILNKEYRHTGGRTLVRLGKQDIDFTVGFKLFLMTRDPTFKASSFVCSRTTLVNFTITNSSLKRQSLNEVMRVERPDIQEKRNGLTKLQGEYNVQLLKLEKQLLYSLSNSEGGILENDDLIATLEKLKKETTEVSVKIGESELIMRTVETIFADYEKLSIACASIFSVLENLSSLNHYYQFSLNYILAIFAVVLEKRNMLNPNLDTSSRVNFYVDSLYQEVIARTMPSLLYRDRVIFLLLLIRTYPSELDVEAFNFLFKQLEANMSTFDIISELKGLEFFSRFENLTFDDLQNFTFDAVEGLVSDFCGEIVTDLNKSLYACFLIKILLPDRFYSSVEKFCEVTLGKNYLCDNNDRFGDVIKEAGPDTPIFMCCEPGYEASFKLDLIVEARGVEYQTVSMGSYESQELAQTVIRNASRNGSWVYIQNAHYSMVWLQYLDKMIQSTKPHPDFKLFLSVEINSKAPITLLRRSRTVIFERPPGIKASMLSTFENLGDSIFLKSPIEKGRLFFLLSWLHAVIIERARFIPLSWSKNYEFNDSDFESGALVIDQWVDHVANGRSNISPTSIPWNAIKSLLVDTVYGGKIDDVDDYSSLLRLVSSIFKPEAFDDNQLLVEGDEPIKVPDGSTRKSFLLWINQLPEHESPVWLGLDSKAESNMLTMEGSLIISKVNVLLSRTRF</sequence>
<dbReference type="GO" id="GO:0072384">
    <property type="term" value="P:organelle transport along microtubule"/>
    <property type="evidence" value="ECO:0007669"/>
    <property type="project" value="UniProtKB-ARBA"/>
</dbReference>
<dbReference type="InterPro" id="IPR024743">
    <property type="entry name" value="Dynein_HC_stalk"/>
</dbReference>
<dbReference type="FunFam" id="3.40.50.300:FF:000122">
    <property type="entry name" value="Cytoplasmic dynein 1 heavy chain"/>
    <property type="match status" value="1"/>
</dbReference>
<dbReference type="SMART" id="SM00382">
    <property type="entry name" value="AAA"/>
    <property type="match status" value="4"/>
</dbReference>
<evidence type="ECO:0000256" key="2">
    <source>
        <dbReference type="ARBA" id="ARBA00008887"/>
    </source>
</evidence>
<comment type="similarity">
    <text evidence="2">Belongs to the dynein heavy chain family.</text>
</comment>
<dbReference type="GO" id="GO:0005874">
    <property type="term" value="C:microtubule"/>
    <property type="evidence" value="ECO:0007669"/>
    <property type="project" value="UniProtKB-KW"/>
</dbReference>
<dbReference type="OrthoDB" id="447173at2759"/>
<keyword evidence="12" id="KW-0505">Motor protein</keyword>
<dbReference type="Pfam" id="PF12774">
    <property type="entry name" value="AAA_6"/>
    <property type="match status" value="1"/>
</dbReference>
<dbReference type="Pfam" id="PF12780">
    <property type="entry name" value="AAA_8"/>
    <property type="match status" value="1"/>
</dbReference>
<dbReference type="GO" id="GO:0051959">
    <property type="term" value="F:dynein light intermediate chain binding"/>
    <property type="evidence" value="ECO:0007669"/>
    <property type="project" value="InterPro"/>
</dbReference>
<keyword evidence="6" id="KW-0493">Microtubule</keyword>
<keyword evidence="9" id="KW-0067">ATP-binding</keyword>
<evidence type="ECO:0000256" key="12">
    <source>
        <dbReference type="ARBA" id="ARBA00023175"/>
    </source>
</evidence>
<dbReference type="InterPro" id="IPR003593">
    <property type="entry name" value="AAA+_ATPase"/>
</dbReference>
<dbReference type="Pfam" id="PF12775">
    <property type="entry name" value="AAA_7"/>
    <property type="match status" value="1"/>
</dbReference>
<keyword evidence="8" id="KW-0547">Nucleotide-binding</keyword>
<keyword evidence="5" id="KW-0963">Cytoplasm</keyword>
<dbReference type="Pfam" id="PF12781">
    <property type="entry name" value="AAA_9"/>
    <property type="match status" value="1"/>
</dbReference>
<dbReference type="FunFam" id="1.20.920.20:FF:000002">
    <property type="entry name" value="Cytoplasmic dynein 1 heavy chain"/>
    <property type="match status" value="1"/>
</dbReference>
<accession>A0A1E3PPY0</accession>
<dbReference type="Gene3D" id="1.20.920.30">
    <property type="match status" value="1"/>
</dbReference>
<feature type="domain" description="AAA+ ATPase" evidence="16">
    <location>
        <begin position="2124"/>
        <end position="2257"/>
    </location>
</feature>
<dbReference type="InterPro" id="IPR035699">
    <property type="entry name" value="AAA_6"/>
</dbReference>
<gene>
    <name evidence="17" type="ORF">NADFUDRAFT_21086</name>
</gene>
<dbReference type="InterPro" id="IPR042222">
    <property type="entry name" value="Dynein_2_N"/>
</dbReference>
<evidence type="ECO:0000259" key="16">
    <source>
        <dbReference type="SMART" id="SM00382"/>
    </source>
</evidence>
<dbReference type="PANTHER" id="PTHR46532:SF4">
    <property type="entry name" value="AAA+ ATPASE DOMAIN-CONTAINING PROTEIN"/>
    <property type="match status" value="1"/>
</dbReference>
<dbReference type="Gene3D" id="1.20.920.20">
    <property type="match status" value="1"/>
</dbReference>
<dbReference type="InterPro" id="IPR042219">
    <property type="entry name" value="AAA_lid_11_sf"/>
</dbReference>
<dbReference type="GO" id="GO:0030286">
    <property type="term" value="C:dynein complex"/>
    <property type="evidence" value="ECO:0007669"/>
    <property type="project" value="UniProtKB-KW"/>
</dbReference>
<dbReference type="InterPro" id="IPR042228">
    <property type="entry name" value="Dynein_linker_3"/>
</dbReference>
<evidence type="ECO:0000256" key="14">
    <source>
        <dbReference type="ARBA" id="ARBA00033439"/>
    </source>
</evidence>
<dbReference type="CDD" id="cd00009">
    <property type="entry name" value="AAA"/>
    <property type="match status" value="1"/>
</dbReference>
<dbReference type="GO" id="GO:0045505">
    <property type="term" value="F:dynein intermediate chain binding"/>
    <property type="evidence" value="ECO:0007669"/>
    <property type="project" value="InterPro"/>
</dbReference>
<dbReference type="FunFam" id="3.40.50.300:FF:002357">
    <property type="entry name" value="Glutathione S-transferase class-mu 26 kDa isozyme"/>
    <property type="match status" value="1"/>
</dbReference>
<dbReference type="GO" id="GO:0007097">
    <property type="term" value="P:nuclear migration"/>
    <property type="evidence" value="ECO:0007669"/>
    <property type="project" value="UniProtKB-ARBA"/>
</dbReference>
<dbReference type="GO" id="GO:0005524">
    <property type="term" value="F:ATP binding"/>
    <property type="evidence" value="ECO:0007669"/>
    <property type="project" value="UniProtKB-KW"/>
</dbReference>
<dbReference type="Pfam" id="PF12777">
    <property type="entry name" value="MT"/>
    <property type="match status" value="1"/>
</dbReference>
<dbReference type="Gene3D" id="3.20.180.20">
    <property type="entry name" value="Dynein heavy chain, N-terminal domain 2"/>
    <property type="match status" value="1"/>
</dbReference>
<dbReference type="FunFam" id="1.20.140.100:FF:000002">
    <property type="entry name" value="Cytoplasmic dynein heavy chain 1"/>
    <property type="match status" value="1"/>
</dbReference>
<dbReference type="Gene3D" id="3.40.50.300">
    <property type="entry name" value="P-loop containing nucleotide triphosphate hydrolases"/>
    <property type="match status" value="5"/>
</dbReference>
<dbReference type="InterPro" id="IPR027417">
    <property type="entry name" value="P-loop_NTPase"/>
</dbReference>
<protein>
    <recommendedName>
        <fullName evidence="4">Dynein heavy chain, cytoplasmic</fullName>
    </recommendedName>
    <alternativeName>
        <fullName evidence="14">Dynein heavy chain, cytosolic</fullName>
    </alternativeName>
</protein>
<evidence type="ECO:0000256" key="10">
    <source>
        <dbReference type="ARBA" id="ARBA00023017"/>
    </source>
</evidence>
<dbReference type="FunFam" id="1.10.287.2620:FF:000001">
    <property type="entry name" value="Cytoplasmic dynein heavy chain 1"/>
    <property type="match status" value="1"/>
</dbReference>
<evidence type="ECO:0000256" key="1">
    <source>
        <dbReference type="ARBA" id="ARBA00004245"/>
    </source>
</evidence>
<feature type="coiled-coil region" evidence="15">
    <location>
        <begin position="3088"/>
        <end position="3132"/>
    </location>
</feature>
<evidence type="ECO:0000256" key="8">
    <source>
        <dbReference type="ARBA" id="ARBA00022741"/>
    </source>
</evidence>
<dbReference type="Gene3D" id="1.10.287.2620">
    <property type="match status" value="1"/>
</dbReference>
<keyword evidence="10" id="KW-0243">Dynein</keyword>
<evidence type="ECO:0000256" key="6">
    <source>
        <dbReference type="ARBA" id="ARBA00022701"/>
    </source>
</evidence>
<dbReference type="Gene3D" id="1.20.58.1120">
    <property type="match status" value="1"/>
</dbReference>
<dbReference type="PANTHER" id="PTHR46532">
    <property type="entry name" value="MALE FERTILITY FACTOR KL5"/>
    <property type="match status" value="1"/>
</dbReference>
<dbReference type="Pfam" id="PF17852">
    <property type="entry name" value="Dynein_AAA_lid"/>
    <property type="match status" value="1"/>
</dbReference>
<dbReference type="Gene3D" id="1.10.472.130">
    <property type="match status" value="1"/>
</dbReference>
<evidence type="ECO:0000256" key="15">
    <source>
        <dbReference type="SAM" id="Coils"/>
    </source>
</evidence>
<dbReference type="Pfam" id="PF08385">
    <property type="entry name" value="DHC_N1"/>
    <property type="match status" value="1"/>
</dbReference>
<evidence type="ECO:0000256" key="9">
    <source>
        <dbReference type="ARBA" id="ARBA00022840"/>
    </source>
</evidence>
<dbReference type="InterPro" id="IPR054354">
    <property type="entry name" value="DYNC2H1-like_lid"/>
</dbReference>
<evidence type="ECO:0000313" key="18">
    <source>
        <dbReference type="Proteomes" id="UP000095009"/>
    </source>
</evidence>
<dbReference type="InterPro" id="IPR035706">
    <property type="entry name" value="AAA_9"/>
</dbReference>
<proteinExistence type="inferred from homology"/>
<dbReference type="Proteomes" id="UP000095009">
    <property type="component" value="Unassembled WGS sequence"/>
</dbReference>
<keyword evidence="18" id="KW-1185">Reference proteome</keyword>
<dbReference type="Gene3D" id="1.10.8.710">
    <property type="match status" value="1"/>
</dbReference>
<organism evidence="17 18">
    <name type="scientific">Nadsonia fulvescens var. elongata DSM 6958</name>
    <dbReference type="NCBI Taxonomy" id="857566"/>
    <lineage>
        <taxon>Eukaryota</taxon>
        <taxon>Fungi</taxon>
        <taxon>Dikarya</taxon>
        <taxon>Ascomycota</taxon>
        <taxon>Saccharomycotina</taxon>
        <taxon>Dipodascomycetes</taxon>
        <taxon>Dipodascales</taxon>
        <taxon>Dipodascales incertae sedis</taxon>
        <taxon>Nadsonia</taxon>
    </lineage>
</organism>
<dbReference type="InterPro" id="IPR041658">
    <property type="entry name" value="AAA_lid_11"/>
</dbReference>
<evidence type="ECO:0000256" key="5">
    <source>
        <dbReference type="ARBA" id="ARBA00022490"/>
    </source>
</evidence>
<dbReference type="InterPro" id="IPR041466">
    <property type="entry name" value="Dynein_AAA5_ext"/>
</dbReference>
<dbReference type="InterPro" id="IPR004273">
    <property type="entry name" value="Dynein_heavy_D6_P-loop"/>
</dbReference>
<comment type="subunit">
    <text evidence="3">Consists of at least two heavy chains and a number of intermediate and light chains.</text>
</comment>
<dbReference type="FunFam" id="3.20.180.20:FF:000002">
    <property type="entry name" value="Cytoplasmic dynein heavy chain 1"/>
    <property type="match status" value="1"/>
</dbReference>
<comment type="subcellular location">
    <subcellularLocation>
        <location evidence="1">Cytoplasm</location>
        <location evidence="1">Cytoskeleton</location>
    </subcellularLocation>
</comment>
<dbReference type="SUPFAM" id="SSF52540">
    <property type="entry name" value="P-loop containing nucleoside triphosphate hydrolases"/>
    <property type="match status" value="4"/>
</dbReference>
<dbReference type="InterPro" id="IPR013594">
    <property type="entry name" value="Dynein_heavy_tail"/>
</dbReference>
<dbReference type="Pfam" id="PF22597">
    <property type="entry name" value="DYN_lid"/>
    <property type="match status" value="1"/>
</dbReference>
<dbReference type="InterPro" id="IPR026983">
    <property type="entry name" value="DHC"/>
</dbReference>
<evidence type="ECO:0000256" key="13">
    <source>
        <dbReference type="ARBA" id="ARBA00023212"/>
    </source>
</evidence>
<dbReference type="STRING" id="857566.A0A1E3PPY0"/>
<evidence type="ECO:0000313" key="17">
    <source>
        <dbReference type="EMBL" id="ODQ67358.1"/>
    </source>
</evidence>
<dbReference type="GO" id="GO:0008569">
    <property type="term" value="F:minus-end-directed microtubule motor activity"/>
    <property type="evidence" value="ECO:0007669"/>
    <property type="project" value="InterPro"/>
</dbReference>
<dbReference type="InterPro" id="IPR013602">
    <property type="entry name" value="Dynein_heavy_linker"/>
</dbReference>
<evidence type="ECO:0000256" key="11">
    <source>
        <dbReference type="ARBA" id="ARBA00023054"/>
    </source>
</evidence>